<sequence>MCRQSYSGASSQLVHPGKYQIKTADGFSYDSFNPRARPSLWCVQRMFEKCNFLGFLAEPGHWGTQFLDIGRFDCMIFLAAVEMRCKPELYDHRTRKQPVQVDSELVRVGNTSFKIRSSLFLPEIAKPVTQEDMYFVFIDKDTRKPTSPPSWWKEKYARYSQPNEGPRGMRSYDLSQAADAVDHEEFRVRSVDLDPYCHVNNAAYLRFCYETYVSSHIRKFGYRSNGDPFRNVRNIICNFKGDADFGDLLKVSFIEAPCNEGALYFQIVNGSKGVIFECTMEFFPQLECEREEREKYAVTMG</sequence>
<dbReference type="InterPro" id="IPR029069">
    <property type="entry name" value="HotDog_dom_sf"/>
</dbReference>
<dbReference type="EMBL" id="BMAT01001749">
    <property type="protein sequence ID" value="GFR91857.1"/>
    <property type="molecule type" value="Genomic_DNA"/>
</dbReference>
<organism evidence="2 3">
    <name type="scientific">Elysia marginata</name>
    <dbReference type="NCBI Taxonomy" id="1093978"/>
    <lineage>
        <taxon>Eukaryota</taxon>
        <taxon>Metazoa</taxon>
        <taxon>Spiralia</taxon>
        <taxon>Lophotrochozoa</taxon>
        <taxon>Mollusca</taxon>
        <taxon>Gastropoda</taxon>
        <taxon>Heterobranchia</taxon>
        <taxon>Euthyneura</taxon>
        <taxon>Panpulmonata</taxon>
        <taxon>Sacoglossa</taxon>
        <taxon>Placobranchoidea</taxon>
        <taxon>Plakobranchidae</taxon>
        <taxon>Elysia</taxon>
    </lineage>
</organism>
<dbReference type="InterPro" id="IPR049427">
    <property type="entry name" value="Acyl-ACP_TE_C"/>
</dbReference>
<proteinExistence type="predicted"/>
<gene>
    <name evidence="2" type="ORF">ElyMa_000854100</name>
</gene>
<name>A0AAV4H120_9GAST</name>
<dbReference type="SUPFAM" id="SSF54637">
    <property type="entry name" value="Thioesterase/thiol ester dehydrase-isomerase"/>
    <property type="match status" value="2"/>
</dbReference>
<dbReference type="Pfam" id="PF20791">
    <property type="entry name" value="Acyl-ACP_TE_C"/>
    <property type="match status" value="1"/>
</dbReference>
<dbReference type="AlphaFoldDB" id="A0AAV4H120"/>
<comment type="caution">
    <text evidence="2">The sequence shown here is derived from an EMBL/GenBank/DDBJ whole genome shotgun (WGS) entry which is preliminary data.</text>
</comment>
<evidence type="ECO:0000259" key="1">
    <source>
        <dbReference type="Pfam" id="PF20791"/>
    </source>
</evidence>
<keyword evidence="3" id="KW-1185">Reference proteome</keyword>
<feature type="domain" description="Acyl-ACP thioesterase-like C-terminal" evidence="1">
    <location>
        <begin position="179"/>
        <end position="216"/>
    </location>
</feature>
<dbReference type="Gene3D" id="3.10.129.10">
    <property type="entry name" value="Hotdog Thioesterase"/>
    <property type="match status" value="2"/>
</dbReference>
<evidence type="ECO:0000313" key="3">
    <source>
        <dbReference type="Proteomes" id="UP000762676"/>
    </source>
</evidence>
<dbReference type="Proteomes" id="UP000762676">
    <property type="component" value="Unassembled WGS sequence"/>
</dbReference>
<protein>
    <recommendedName>
        <fullName evidence="1">Acyl-ACP thioesterase-like C-terminal domain-containing protein</fullName>
    </recommendedName>
</protein>
<accession>A0AAV4H120</accession>
<dbReference type="PANTHER" id="PTHR34487:SF1">
    <property type="entry name" value="ACYL-ACP THIOESTERASE"/>
    <property type="match status" value="1"/>
</dbReference>
<evidence type="ECO:0000313" key="2">
    <source>
        <dbReference type="EMBL" id="GFR91857.1"/>
    </source>
</evidence>
<reference evidence="2 3" key="1">
    <citation type="journal article" date="2021" name="Elife">
        <title>Chloroplast acquisition without the gene transfer in kleptoplastic sea slugs, Plakobranchus ocellatus.</title>
        <authorList>
            <person name="Maeda T."/>
            <person name="Takahashi S."/>
            <person name="Yoshida T."/>
            <person name="Shimamura S."/>
            <person name="Takaki Y."/>
            <person name="Nagai Y."/>
            <person name="Toyoda A."/>
            <person name="Suzuki Y."/>
            <person name="Arimoto A."/>
            <person name="Ishii H."/>
            <person name="Satoh N."/>
            <person name="Nishiyama T."/>
            <person name="Hasebe M."/>
            <person name="Maruyama T."/>
            <person name="Minagawa J."/>
            <person name="Obokata J."/>
            <person name="Shigenobu S."/>
        </authorList>
    </citation>
    <scope>NUCLEOTIDE SEQUENCE [LARGE SCALE GENOMIC DNA]</scope>
</reference>
<dbReference type="PANTHER" id="PTHR34487">
    <property type="entry name" value="ACYL-ACP THIOESTERASE"/>
    <property type="match status" value="1"/>
</dbReference>